<organism evidence="4 5">
    <name type="scientific">Colletotrichum sublineola</name>
    <name type="common">Sorghum anthracnose fungus</name>
    <dbReference type="NCBI Taxonomy" id="1173701"/>
    <lineage>
        <taxon>Eukaryota</taxon>
        <taxon>Fungi</taxon>
        <taxon>Dikarya</taxon>
        <taxon>Ascomycota</taxon>
        <taxon>Pezizomycotina</taxon>
        <taxon>Sordariomycetes</taxon>
        <taxon>Hypocreomycetidae</taxon>
        <taxon>Glomerellales</taxon>
        <taxon>Glomerellaceae</taxon>
        <taxon>Colletotrichum</taxon>
        <taxon>Colletotrichum graminicola species complex</taxon>
    </lineage>
</organism>
<dbReference type="InterPro" id="IPR013830">
    <property type="entry name" value="SGNH_hydro"/>
</dbReference>
<evidence type="ECO:0000313" key="5">
    <source>
        <dbReference type="Proteomes" id="UP000027238"/>
    </source>
</evidence>
<name>A0A066XEA6_COLSU</name>
<feature type="chain" id="PRO_5001633869" description="SGNH hydrolase-type esterase domain-containing protein" evidence="2">
    <location>
        <begin position="18"/>
        <end position="504"/>
    </location>
</feature>
<dbReference type="AlphaFoldDB" id="A0A066XEA6"/>
<reference evidence="5" key="1">
    <citation type="journal article" date="2014" name="Genome Announc.">
        <title>Draft genome sequence of Colletotrichum sublineola, a destructive pathogen of cultivated sorghum.</title>
        <authorList>
            <person name="Baroncelli R."/>
            <person name="Sanz-Martin J.M."/>
            <person name="Rech G.E."/>
            <person name="Sukno S.A."/>
            <person name="Thon M.R."/>
        </authorList>
    </citation>
    <scope>NUCLEOTIDE SEQUENCE [LARGE SCALE GENOMIC DNA]</scope>
    <source>
        <strain evidence="5">TX430BB</strain>
    </source>
</reference>
<dbReference type="OrthoDB" id="1896086at2759"/>
<dbReference type="Gene3D" id="3.40.50.1110">
    <property type="entry name" value="SGNH hydrolase"/>
    <property type="match status" value="1"/>
</dbReference>
<dbReference type="OMA" id="WIQSFAS"/>
<dbReference type="GO" id="GO:0016788">
    <property type="term" value="F:hydrolase activity, acting on ester bonds"/>
    <property type="evidence" value="ECO:0007669"/>
    <property type="project" value="InterPro"/>
</dbReference>
<proteinExistence type="predicted"/>
<evidence type="ECO:0000313" key="4">
    <source>
        <dbReference type="EMBL" id="KDN64081.1"/>
    </source>
</evidence>
<dbReference type="PANTHER" id="PTHR37981:SF1">
    <property type="entry name" value="SGNH HYDROLASE-TYPE ESTERASE DOMAIN-CONTAINING PROTEIN"/>
    <property type="match status" value="1"/>
</dbReference>
<dbReference type="InterPro" id="IPR036514">
    <property type="entry name" value="SGNH_hydro_sf"/>
</dbReference>
<comment type="caution">
    <text evidence="4">The sequence shown here is derived from an EMBL/GenBank/DDBJ whole genome shotgun (WGS) entry which is preliminary data.</text>
</comment>
<dbReference type="GO" id="GO:0006629">
    <property type="term" value="P:lipid metabolic process"/>
    <property type="evidence" value="ECO:0007669"/>
    <property type="project" value="TreeGrafter"/>
</dbReference>
<feature type="signal peptide" evidence="2">
    <location>
        <begin position="1"/>
        <end position="17"/>
    </location>
</feature>
<keyword evidence="2" id="KW-0732">Signal</keyword>
<accession>A0A066XEA6</accession>
<gene>
    <name evidence="4" type="ORF">CSUB01_05099</name>
</gene>
<evidence type="ECO:0000256" key="1">
    <source>
        <dbReference type="SAM" id="MobiDB-lite"/>
    </source>
</evidence>
<keyword evidence="5" id="KW-1185">Reference proteome</keyword>
<dbReference type="InterPro" id="IPR037460">
    <property type="entry name" value="SEST-like"/>
</dbReference>
<evidence type="ECO:0000256" key="2">
    <source>
        <dbReference type="SAM" id="SignalP"/>
    </source>
</evidence>
<feature type="region of interest" description="Disordered" evidence="1">
    <location>
        <begin position="381"/>
        <end position="401"/>
    </location>
</feature>
<dbReference type="Proteomes" id="UP000027238">
    <property type="component" value="Unassembled WGS sequence"/>
</dbReference>
<sequence>MKAHYITLGAFAGLVYAQTPGTAEPTAIKAIDQCTRTAFETCPGDITAEHRCLKTETSAGLLSDQCVFSCPADSQCLSACGEGAGAAWCDVSGGCYCDGLWDSARAAPSDPADLSWVKKWAAVGDSYSAGIGSGEPYPNSSEACARYDHSYPAYIQSHDFMPQDPPAAFNYLSCSGATTTQVLDNQVMGMYTGYDVITVSAGGNDVGLSALLNACVYQWNPFTSCPKELQKSLDLIQDVLPGNLDRLYAGLKNKVKPGRKIYVTGYATFFDNTTTLCDHVSWNFWFNVIDTQYLTSDRRTRMNELVLATNAAIQAAVQRAGDAFEYVGYDEYFTARRGRFCEAGVQEPDADRKGLLFFERSTESVDMTPLGRRKIAAPELSGSEAGTAALQGRQADDDDGTEVSFEKYITNAIAEARAKNPSLVASLPDNRAFRARAGLKMSQFIGDDFKRVFHPQPAGHAIIANLVVGRMINGTAAAQTSSRNAMVATGAASACRSGRPCRRR</sequence>
<dbReference type="eggNOG" id="ENOG502SPMP">
    <property type="taxonomic scope" value="Eukaryota"/>
</dbReference>
<dbReference type="SUPFAM" id="SSF52266">
    <property type="entry name" value="SGNH hydrolase"/>
    <property type="match status" value="1"/>
</dbReference>
<dbReference type="CDD" id="cd01823">
    <property type="entry name" value="SEST_like"/>
    <property type="match status" value="1"/>
</dbReference>
<evidence type="ECO:0000259" key="3">
    <source>
        <dbReference type="Pfam" id="PF13472"/>
    </source>
</evidence>
<dbReference type="PANTHER" id="PTHR37981">
    <property type="entry name" value="LIPASE 2"/>
    <property type="match status" value="1"/>
</dbReference>
<dbReference type="Pfam" id="PF13472">
    <property type="entry name" value="Lipase_GDSL_2"/>
    <property type="match status" value="1"/>
</dbReference>
<feature type="domain" description="SGNH hydrolase-type esterase" evidence="3">
    <location>
        <begin position="122"/>
        <end position="324"/>
    </location>
</feature>
<dbReference type="EMBL" id="JMSE01001162">
    <property type="protein sequence ID" value="KDN64081.1"/>
    <property type="molecule type" value="Genomic_DNA"/>
</dbReference>
<protein>
    <recommendedName>
        <fullName evidence="3">SGNH hydrolase-type esterase domain-containing protein</fullName>
    </recommendedName>
</protein>
<dbReference type="HOGENOM" id="CLU_039960_1_0_1"/>